<protein>
    <submittedName>
        <fullName evidence="2">Uncharacterized protein</fullName>
    </submittedName>
</protein>
<dbReference type="EMBL" id="JAGETQ010000070">
    <property type="protein sequence ID" value="MBO1916333.1"/>
    <property type="molecule type" value="Genomic_DNA"/>
</dbReference>
<dbReference type="Proteomes" id="UP000664477">
    <property type="component" value="Unassembled WGS sequence"/>
</dbReference>
<organism evidence="2 3">
    <name type="scientific">Providencia rettgeri</name>
    <dbReference type="NCBI Taxonomy" id="587"/>
    <lineage>
        <taxon>Bacteria</taxon>
        <taxon>Pseudomonadati</taxon>
        <taxon>Pseudomonadota</taxon>
        <taxon>Gammaproteobacteria</taxon>
        <taxon>Enterobacterales</taxon>
        <taxon>Morganellaceae</taxon>
        <taxon>Providencia</taxon>
    </lineage>
</organism>
<reference evidence="2" key="1">
    <citation type="submission" date="2021-03" db="EMBL/GenBank/DDBJ databases">
        <title>Molecular epidemiology and mechanisms of colistin and carbapenem resistance in Enterobacteriaceae from clinical isolates, the environment and porcine samples in Pretoria, South Africa.</title>
        <authorList>
            <person name="Bogoshi D."/>
            <person name="Mbelle N.M."/>
            <person name="Naidoo V."/>
            <person name="Osei Sekyere J."/>
        </authorList>
    </citation>
    <scope>NUCLEOTIDE SEQUENCE</scope>
    <source>
        <strain evidence="2">C052</strain>
    </source>
</reference>
<proteinExistence type="predicted"/>
<comment type="caution">
    <text evidence="2">The sequence shown here is derived from an EMBL/GenBank/DDBJ whole genome shotgun (WGS) entry which is preliminary data.</text>
</comment>
<name>A0A939SRG5_PRORE</name>
<accession>A0A939SRG5</accession>
<feature type="region of interest" description="Disordered" evidence="1">
    <location>
        <begin position="1"/>
        <end position="51"/>
    </location>
</feature>
<gene>
    <name evidence="2" type="ORF">J4727_12780</name>
</gene>
<feature type="compositionally biased region" description="Basic and acidic residues" evidence="1">
    <location>
        <begin position="1"/>
        <end position="18"/>
    </location>
</feature>
<evidence type="ECO:0000256" key="1">
    <source>
        <dbReference type="SAM" id="MobiDB-lite"/>
    </source>
</evidence>
<dbReference type="AlphaFoldDB" id="A0A939SRG5"/>
<sequence>MPLLEKSNHANGRDDAIKRASLRATPIAGKKTAKRQDLMPSTVKRYQFQGS</sequence>
<evidence type="ECO:0000313" key="3">
    <source>
        <dbReference type="Proteomes" id="UP000664477"/>
    </source>
</evidence>
<evidence type="ECO:0000313" key="2">
    <source>
        <dbReference type="EMBL" id="MBO1916333.1"/>
    </source>
</evidence>